<accession>A0A4R4XBU8</accession>
<dbReference type="SUPFAM" id="SSF81301">
    <property type="entry name" value="Nucleotidyltransferase"/>
    <property type="match status" value="1"/>
</dbReference>
<dbReference type="InterPro" id="IPR007344">
    <property type="entry name" value="GrpB/CoaE"/>
</dbReference>
<name>A0A4R4XBU8_9ACTN</name>
<comment type="caution">
    <text evidence="1">The sequence shown here is derived from an EMBL/GenBank/DDBJ whole genome shotgun (WGS) entry which is preliminary data.</text>
</comment>
<dbReference type="EMBL" id="SMKR01000026">
    <property type="protein sequence ID" value="TDD28073.1"/>
    <property type="molecule type" value="Genomic_DNA"/>
</dbReference>
<dbReference type="Pfam" id="PF04229">
    <property type="entry name" value="GrpB"/>
    <property type="match status" value="1"/>
</dbReference>
<keyword evidence="2" id="KW-1185">Reference proteome</keyword>
<gene>
    <name evidence="1" type="ORF">E1218_08530</name>
</gene>
<dbReference type="InterPro" id="IPR043519">
    <property type="entry name" value="NT_sf"/>
</dbReference>
<evidence type="ECO:0000313" key="1">
    <source>
        <dbReference type="EMBL" id="TDD28073.1"/>
    </source>
</evidence>
<dbReference type="Gene3D" id="3.30.460.10">
    <property type="entry name" value="Beta Polymerase, domain 2"/>
    <property type="match status" value="1"/>
</dbReference>
<dbReference type="PANTHER" id="PTHR34822:SF1">
    <property type="entry name" value="GRPB FAMILY PROTEIN"/>
    <property type="match status" value="1"/>
</dbReference>
<dbReference type="OrthoDB" id="9799092at2"/>
<sequence>MATGESDWYEHRLLRGTDPPVNLHVFPPGCAEAEQVLLFRDWLRANKSDRDLYAWTKRELATRDWKYVQDYADAKSAVVREIPARVREAKSPG</sequence>
<organism evidence="1 2">
    <name type="scientific">Kribbella turkmenica</name>
    <dbReference type="NCBI Taxonomy" id="2530375"/>
    <lineage>
        <taxon>Bacteria</taxon>
        <taxon>Bacillati</taxon>
        <taxon>Actinomycetota</taxon>
        <taxon>Actinomycetes</taxon>
        <taxon>Propionibacteriales</taxon>
        <taxon>Kribbellaceae</taxon>
        <taxon>Kribbella</taxon>
    </lineage>
</organism>
<reference evidence="1 2" key="1">
    <citation type="submission" date="2019-02" db="EMBL/GenBank/DDBJ databases">
        <title>Draft genome sequences of novel Actinobacteria.</title>
        <authorList>
            <person name="Sahin N."/>
            <person name="Ay H."/>
            <person name="Saygin H."/>
        </authorList>
    </citation>
    <scope>NUCLEOTIDE SEQUENCE [LARGE SCALE GENOMIC DNA]</scope>
    <source>
        <strain evidence="1 2">16K104</strain>
    </source>
</reference>
<dbReference type="AlphaFoldDB" id="A0A4R4XBU8"/>
<dbReference type="RefSeq" id="WP_132318037.1">
    <property type="nucleotide sequence ID" value="NZ_SMKR01000026.1"/>
</dbReference>
<proteinExistence type="predicted"/>
<dbReference type="Proteomes" id="UP000295172">
    <property type="component" value="Unassembled WGS sequence"/>
</dbReference>
<dbReference type="PANTHER" id="PTHR34822">
    <property type="entry name" value="GRPB DOMAIN PROTEIN (AFU_ORTHOLOGUE AFUA_1G01530)"/>
    <property type="match status" value="1"/>
</dbReference>
<evidence type="ECO:0000313" key="2">
    <source>
        <dbReference type="Proteomes" id="UP000295172"/>
    </source>
</evidence>
<protein>
    <submittedName>
        <fullName evidence="1">GrpB family protein</fullName>
    </submittedName>
</protein>